<proteinExistence type="predicted"/>
<name>A0A4P7NNE5_PYROR</name>
<evidence type="ECO:0000259" key="1">
    <source>
        <dbReference type="Pfam" id="PF13472"/>
    </source>
</evidence>
<gene>
    <name evidence="2" type="ORF">PoMZ_05526</name>
</gene>
<dbReference type="InterPro" id="IPR013830">
    <property type="entry name" value="SGNH_hydro"/>
</dbReference>
<evidence type="ECO:0000313" key="3">
    <source>
        <dbReference type="Proteomes" id="UP000294847"/>
    </source>
</evidence>
<dbReference type="SUPFAM" id="SSF52266">
    <property type="entry name" value="SGNH hydrolase"/>
    <property type="match status" value="1"/>
</dbReference>
<accession>A0A4P7NNE5</accession>
<dbReference type="EMBL" id="CP034209">
    <property type="protein sequence ID" value="QBZ63835.1"/>
    <property type="molecule type" value="Genomic_DNA"/>
</dbReference>
<dbReference type="Proteomes" id="UP000294847">
    <property type="component" value="Chromosome 6"/>
</dbReference>
<dbReference type="AlphaFoldDB" id="A0A4P7NNE5"/>
<dbReference type="CDD" id="cd01838">
    <property type="entry name" value="Isoamyl_acetate_hydrolase_like"/>
    <property type="match status" value="1"/>
</dbReference>
<organism evidence="2 3">
    <name type="scientific">Pyricularia oryzae</name>
    <name type="common">Rice blast fungus</name>
    <name type="synonym">Magnaporthe oryzae</name>
    <dbReference type="NCBI Taxonomy" id="318829"/>
    <lineage>
        <taxon>Eukaryota</taxon>
        <taxon>Fungi</taxon>
        <taxon>Dikarya</taxon>
        <taxon>Ascomycota</taxon>
        <taxon>Pezizomycotina</taxon>
        <taxon>Sordariomycetes</taxon>
        <taxon>Sordariomycetidae</taxon>
        <taxon>Magnaporthales</taxon>
        <taxon>Pyriculariaceae</taxon>
        <taxon>Pyricularia</taxon>
    </lineage>
</organism>
<dbReference type="PANTHER" id="PTHR14209">
    <property type="entry name" value="ISOAMYL ACETATE-HYDROLYZING ESTERASE 1"/>
    <property type="match status" value="1"/>
</dbReference>
<dbReference type="PANTHER" id="PTHR14209:SF19">
    <property type="entry name" value="ISOAMYL ACETATE-HYDROLYZING ESTERASE 1 HOMOLOG"/>
    <property type="match status" value="1"/>
</dbReference>
<dbReference type="InterPro" id="IPR045136">
    <property type="entry name" value="Iah1-like"/>
</dbReference>
<reference evidence="2 3" key="1">
    <citation type="journal article" date="2019" name="Mol. Biol. Evol.">
        <title>Blast fungal genomes show frequent chromosomal changes, gene gains and losses, and effector gene turnover.</title>
        <authorList>
            <person name="Gomez Luciano L.B."/>
            <person name="Jason Tsai I."/>
            <person name="Chuma I."/>
            <person name="Tosa Y."/>
            <person name="Chen Y.H."/>
            <person name="Li J.Y."/>
            <person name="Li M.Y."/>
            <person name="Jade Lu M.Y."/>
            <person name="Nakayashiki H."/>
            <person name="Li W.H."/>
        </authorList>
    </citation>
    <scope>NUCLEOTIDE SEQUENCE [LARGE SCALE GENOMIC DNA]</scope>
    <source>
        <strain evidence="2">MZ5-1-6</strain>
    </source>
</reference>
<dbReference type="Gene3D" id="3.40.50.1110">
    <property type="entry name" value="SGNH hydrolase"/>
    <property type="match status" value="1"/>
</dbReference>
<sequence>MAAPWPQVVLLGDSLFQGASDVQGGFSFQGALQNHCQRRYDVINRGFSGYNTSQVLKILPEIIQAPHSAGPQLKYLVVLLGANDAALPSPVDNQHVDLGQYKTNLRAIVTHPHVVAHKPKILLVTPPPLDEIRLGAIDRANGRDGPSRRARVSASYSAAARELAGELAPSGVVLIDLWKELMDVAVAKTPGFYGVGDALLGDPGCGLCGHLENLLPDGLHMSGEAYRVFYDAVRPHIIPEIATLGNGEGHVLPEWRVAPWS</sequence>
<dbReference type="Pfam" id="PF13472">
    <property type="entry name" value="Lipase_GDSL_2"/>
    <property type="match status" value="1"/>
</dbReference>
<evidence type="ECO:0000313" key="2">
    <source>
        <dbReference type="EMBL" id="QBZ63835.1"/>
    </source>
</evidence>
<dbReference type="VEuPathDB" id="FungiDB:M_BR32_EuGene_00095371"/>
<feature type="domain" description="SGNH hydrolase-type esterase" evidence="1">
    <location>
        <begin position="10"/>
        <end position="227"/>
    </location>
</feature>
<dbReference type="InterPro" id="IPR036514">
    <property type="entry name" value="SGNH_hydro_sf"/>
</dbReference>
<protein>
    <recommendedName>
        <fullName evidence="1">SGNH hydrolase-type esterase domain-containing protein</fullName>
    </recommendedName>
</protein>